<evidence type="ECO:0000259" key="11">
    <source>
        <dbReference type="Pfam" id="PF00155"/>
    </source>
</evidence>
<evidence type="ECO:0000256" key="8">
    <source>
        <dbReference type="ARBA" id="ARBA00022898"/>
    </source>
</evidence>
<dbReference type="Pfam" id="PF00155">
    <property type="entry name" value="Aminotran_1_2"/>
    <property type="match status" value="1"/>
</dbReference>
<dbReference type="GO" id="GO:0004400">
    <property type="term" value="F:histidinol-phosphate transaminase activity"/>
    <property type="evidence" value="ECO:0007669"/>
    <property type="project" value="UniProtKB-EC"/>
</dbReference>
<dbReference type="AlphaFoldDB" id="A0A101U8N4"/>
<protein>
    <recommendedName>
        <fullName evidence="4">histidinol-phosphate transaminase</fullName>
        <ecNumber evidence="4">2.6.1.9</ecNumber>
    </recommendedName>
</protein>
<dbReference type="InterPro" id="IPR036388">
    <property type="entry name" value="WH-like_DNA-bd_sf"/>
</dbReference>
<dbReference type="SUPFAM" id="SSF46785">
    <property type="entry name" value="Winged helix' DNA-binding domain"/>
    <property type="match status" value="1"/>
</dbReference>
<keyword evidence="5" id="KW-0032">Aminotransferase</keyword>
<dbReference type="GO" id="GO:0000105">
    <property type="term" value="P:L-histidine biosynthetic process"/>
    <property type="evidence" value="ECO:0007669"/>
    <property type="project" value="UniProtKB-KW"/>
</dbReference>
<dbReference type="SUPFAM" id="SSF53335">
    <property type="entry name" value="S-adenosyl-L-methionine-dependent methyltransferases"/>
    <property type="match status" value="1"/>
</dbReference>
<dbReference type="InterPro" id="IPR050106">
    <property type="entry name" value="HistidinolP_aminotransfase"/>
</dbReference>
<dbReference type="GO" id="GO:0008168">
    <property type="term" value="F:methyltransferase activity"/>
    <property type="evidence" value="ECO:0007669"/>
    <property type="project" value="UniProtKB-ARBA"/>
</dbReference>
<dbReference type="STRING" id="661399.AQJ67_04880"/>
<evidence type="ECO:0000256" key="2">
    <source>
        <dbReference type="ARBA" id="ARBA00005011"/>
    </source>
</evidence>
<dbReference type="Gene3D" id="3.90.1150.10">
    <property type="entry name" value="Aspartate Aminotransferase, domain 1"/>
    <property type="match status" value="1"/>
</dbReference>
<feature type="domain" description="Methyltransferase" evidence="12">
    <location>
        <begin position="505"/>
        <end position="598"/>
    </location>
</feature>
<dbReference type="InterPro" id="IPR036390">
    <property type="entry name" value="WH_DNA-bd_sf"/>
</dbReference>
<keyword evidence="7" id="KW-0808">Transferase</keyword>
<dbReference type="SUPFAM" id="SSF53383">
    <property type="entry name" value="PLP-dependent transferases"/>
    <property type="match status" value="1"/>
</dbReference>
<comment type="pathway">
    <text evidence="2">Amino-acid biosynthesis; L-histidine biosynthesis; L-histidine from 5-phospho-alpha-D-ribose 1-diphosphate: step 7/9.</text>
</comment>
<dbReference type="PANTHER" id="PTHR43643">
    <property type="entry name" value="HISTIDINOL-PHOSPHATE AMINOTRANSFERASE 2"/>
    <property type="match status" value="1"/>
</dbReference>
<dbReference type="Gene3D" id="3.40.640.10">
    <property type="entry name" value="Type I PLP-dependent aspartate aminotransferase-like (Major domain)"/>
    <property type="match status" value="1"/>
</dbReference>
<keyword evidence="9" id="KW-0368">Histidine biosynthesis</keyword>
<dbReference type="EMBL" id="LMWY01000003">
    <property type="protein sequence ID" value="KUO06129.1"/>
    <property type="molecule type" value="Genomic_DNA"/>
</dbReference>
<comment type="caution">
    <text evidence="13">The sequence shown here is derived from an EMBL/GenBank/DDBJ whole genome shotgun (WGS) entry which is preliminary data.</text>
</comment>
<dbReference type="InterPro" id="IPR041698">
    <property type="entry name" value="Methyltransf_25"/>
</dbReference>
<proteinExistence type="inferred from homology"/>
<keyword evidence="6" id="KW-0028">Amino-acid biosynthesis</keyword>
<feature type="domain" description="Aminotransferase class I/classII large" evidence="11">
    <location>
        <begin position="2"/>
        <end position="329"/>
    </location>
</feature>
<evidence type="ECO:0000256" key="7">
    <source>
        <dbReference type="ARBA" id="ARBA00022679"/>
    </source>
</evidence>
<dbReference type="InterPro" id="IPR015422">
    <property type="entry name" value="PyrdxlP-dep_Trfase_small"/>
</dbReference>
<dbReference type="CDD" id="cd00609">
    <property type="entry name" value="AAT_like"/>
    <property type="match status" value="1"/>
</dbReference>
<name>A0A101U8N4_9ACTN</name>
<evidence type="ECO:0000256" key="10">
    <source>
        <dbReference type="ARBA" id="ARBA00047481"/>
    </source>
</evidence>
<comment type="cofactor">
    <cofactor evidence="1">
        <name>pyridoxal 5'-phosphate</name>
        <dbReference type="ChEBI" id="CHEBI:597326"/>
    </cofactor>
</comment>
<sequence length="684" mass="73716">MLRLHQNESPYRLPDRVLDRLSEELAHRSQRYPAAESAHLRRAIADHLGCAPEQVAVGNGVDELIHLAVSAFGREGGIAVPAGTFPGYWLACTAAGHDPLKLPAGEDVKGTADAIVAACEQGAALVFLCNPHNPTGALLGPDDLARVLDAADAHGSVVVVDEAYMDFVADEKVSAVEEALSGRHALVLRTFSKAWGLASLRVGYAVGPEGLVGRLWRARQSMPFHVNRLAQVAVPTLLAEQDFLPSVRRRTDEARAVLYGLLDERGIRRLPSAANFVMVEAGPDSTDTTRRLAHEHGILVRDLAPFGRPGWLRVTLSTPTDMERFADALAALRDGQPEAVDHIPHWLRPVPTLQPMEPAALFNGYIGAQVAFALHRLGVWSALGDRPVEVSTLAREVGVPEGRLRALLRTAALLGHVRLLETAAAITDAGRALVEQIGLFVWGVGGYGSLLANLHGLATGEVAYGAEVRRDEGLVAVGAGEADRSLMRQAEAAVLGDLDFVTMADIGCGDATRLMRLCEADDRRRGIGIDISEAACALATDRVRAAGLADRVRIVRENVLDTLSTRTFPEVDLVTGFLMLHDLFATDDDHAAVLRSIRTAFPNATHFLFADTAVQDWEHHSGPQPIFSLEFELVHAVMGVPLHTKGTYLRAFADAGFRLERCEPLGVPSTWAFLLSVPGAGQER</sequence>
<evidence type="ECO:0000259" key="12">
    <source>
        <dbReference type="Pfam" id="PF13649"/>
    </source>
</evidence>
<comment type="similarity">
    <text evidence="3">Belongs to the class-II pyridoxal-phosphate-dependent aminotransferase family. Histidinol-phosphate aminotransferase subfamily.</text>
</comment>
<dbReference type="RefSeq" id="WP_062716694.1">
    <property type="nucleotide sequence ID" value="NZ_KQ948924.1"/>
</dbReference>
<dbReference type="InterPro" id="IPR015424">
    <property type="entry name" value="PyrdxlP-dep_Trfase"/>
</dbReference>
<evidence type="ECO:0000313" key="13">
    <source>
        <dbReference type="EMBL" id="KUO06129.1"/>
    </source>
</evidence>
<dbReference type="Gene3D" id="1.10.10.10">
    <property type="entry name" value="Winged helix-like DNA-binding domain superfamily/Winged helix DNA-binding domain"/>
    <property type="match status" value="1"/>
</dbReference>
<dbReference type="EC" id="2.6.1.9" evidence="4"/>
<dbReference type="InterPro" id="IPR001917">
    <property type="entry name" value="Aminotrans_II_pyridoxalP_BS"/>
</dbReference>
<accession>A0A101U8N4</accession>
<evidence type="ECO:0000256" key="4">
    <source>
        <dbReference type="ARBA" id="ARBA00012748"/>
    </source>
</evidence>
<evidence type="ECO:0000256" key="9">
    <source>
        <dbReference type="ARBA" id="ARBA00023102"/>
    </source>
</evidence>
<keyword evidence="8" id="KW-0663">Pyridoxal phosphate</keyword>
<comment type="catalytic activity">
    <reaction evidence="10">
        <text>L-histidinol phosphate + 2-oxoglutarate = 3-(imidazol-4-yl)-2-oxopropyl phosphate + L-glutamate</text>
        <dbReference type="Rhea" id="RHEA:23744"/>
        <dbReference type="ChEBI" id="CHEBI:16810"/>
        <dbReference type="ChEBI" id="CHEBI:29985"/>
        <dbReference type="ChEBI" id="CHEBI:57766"/>
        <dbReference type="ChEBI" id="CHEBI:57980"/>
        <dbReference type="EC" id="2.6.1.9"/>
    </reaction>
</comment>
<evidence type="ECO:0000313" key="14">
    <source>
        <dbReference type="Proteomes" id="UP000053429"/>
    </source>
</evidence>
<dbReference type="Gene3D" id="3.40.50.150">
    <property type="entry name" value="Vaccinia Virus protein VP39"/>
    <property type="match status" value="1"/>
</dbReference>
<dbReference type="PANTHER" id="PTHR43643:SF6">
    <property type="entry name" value="HISTIDINOL-PHOSPHATE AMINOTRANSFERASE"/>
    <property type="match status" value="1"/>
</dbReference>
<dbReference type="CDD" id="cd02440">
    <property type="entry name" value="AdoMet_MTases"/>
    <property type="match status" value="1"/>
</dbReference>
<dbReference type="Proteomes" id="UP000053429">
    <property type="component" value="Unassembled WGS sequence"/>
</dbReference>
<gene>
    <name evidence="13" type="ORF">AQJ67_04880</name>
</gene>
<evidence type="ECO:0000256" key="3">
    <source>
        <dbReference type="ARBA" id="ARBA00007970"/>
    </source>
</evidence>
<dbReference type="InterPro" id="IPR029063">
    <property type="entry name" value="SAM-dependent_MTases_sf"/>
</dbReference>
<dbReference type="GO" id="GO:0030170">
    <property type="term" value="F:pyridoxal phosphate binding"/>
    <property type="evidence" value="ECO:0007669"/>
    <property type="project" value="InterPro"/>
</dbReference>
<dbReference type="OrthoDB" id="4042503at2"/>
<dbReference type="InterPro" id="IPR015421">
    <property type="entry name" value="PyrdxlP-dep_Trfase_major"/>
</dbReference>
<dbReference type="InterPro" id="IPR004839">
    <property type="entry name" value="Aminotransferase_I/II_large"/>
</dbReference>
<reference evidence="13 14" key="1">
    <citation type="submission" date="2015-10" db="EMBL/GenBank/DDBJ databases">
        <title>Draft genome sequence of Streptomyces caeruleatus NRRL B-24802, type strain for the species Streptomyces caeruleatus.</title>
        <authorList>
            <person name="Ruckert C."/>
            <person name="Winkler A."/>
            <person name="Kalinowski J."/>
            <person name="Kampfer P."/>
            <person name="Glaeser S."/>
        </authorList>
    </citation>
    <scope>NUCLEOTIDE SEQUENCE [LARGE SCALE GENOMIC DNA]</scope>
    <source>
        <strain evidence="13 14">NRRL B-24802</strain>
    </source>
</reference>
<dbReference type="Pfam" id="PF13649">
    <property type="entry name" value="Methyltransf_25"/>
    <property type="match status" value="1"/>
</dbReference>
<dbReference type="PROSITE" id="PS00599">
    <property type="entry name" value="AA_TRANSFER_CLASS_2"/>
    <property type="match status" value="1"/>
</dbReference>
<evidence type="ECO:0000256" key="5">
    <source>
        <dbReference type="ARBA" id="ARBA00022576"/>
    </source>
</evidence>
<evidence type="ECO:0000256" key="6">
    <source>
        <dbReference type="ARBA" id="ARBA00022605"/>
    </source>
</evidence>
<keyword evidence="14" id="KW-1185">Reference proteome</keyword>
<organism evidence="13 14">
    <name type="scientific">Streptomyces caeruleatus</name>
    <dbReference type="NCBI Taxonomy" id="661399"/>
    <lineage>
        <taxon>Bacteria</taxon>
        <taxon>Bacillati</taxon>
        <taxon>Actinomycetota</taxon>
        <taxon>Actinomycetes</taxon>
        <taxon>Kitasatosporales</taxon>
        <taxon>Streptomycetaceae</taxon>
        <taxon>Streptomyces</taxon>
    </lineage>
</organism>
<evidence type="ECO:0000256" key="1">
    <source>
        <dbReference type="ARBA" id="ARBA00001933"/>
    </source>
</evidence>